<dbReference type="Proteomes" id="UP000568839">
    <property type="component" value="Unassembled WGS sequence"/>
</dbReference>
<sequence>MMSNTPFVNIQIDDEALEQQILKQIEEQMQEIGHDKIFYSLDDLMEVTSFSKGHIMNTFFDDPRFKQIRRKIGRKWVFPVAETNEFLKQWIQEQPHE</sequence>
<comment type="caution">
    <text evidence="1">The sequence shown here is derived from an EMBL/GenBank/DDBJ whole genome shotgun (WGS) entry which is preliminary data.</text>
</comment>
<keyword evidence="2" id="KW-1185">Reference proteome</keyword>
<gene>
    <name evidence="1" type="ORF">HNR44_001751</name>
</gene>
<name>A0A841PYL2_9BACL</name>
<proteinExistence type="predicted"/>
<evidence type="ECO:0000313" key="1">
    <source>
        <dbReference type="EMBL" id="MBB6449773.1"/>
    </source>
</evidence>
<evidence type="ECO:0000313" key="2">
    <source>
        <dbReference type="Proteomes" id="UP000568839"/>
    </source>
</evidence>
<dbReference type="RefSeq" id="WP_184403733.1">
    <property type="nucleotide sequence ID" value="NZ_JACHHJ010000002.1"/>
</dbReference>
<organism evidence="1 2">
    <name type="scientific">Geomicrobium halophilum</name>
    <dbReference type="NCBI Taxonomy" id="549000"/>
    <lineage>
        <taxon>Bacteria</taxon>
        <taxon>Bacillati</taxon>
        <taxon>Bacillota</taxon>
        <taxon>Bacilli</taxon>
        <taxon>Bacillales</taxon>
        <taxon>Geomicrobium</taxon>
    </lineage>
</organism>
<protein>
    <submittedName>
        <fullName evidence="1">Putative house-cleaning noncanonical NTP pyrophosphatase (MazG superfamily)</fullName>
    </submittedName>
</protein>
<accession>A0A841PYL2</accession>
<dbReference type="AlphaFoldDB" id="A0A841PYL2"/>
<dbReference type="EMBL" id="JACHHJ010000002">
    <property type="protein sequence ID" value="MBB6449773.1"/>
    <property type="molecule type" value="Genomic_DNA"/>
</dbReference>
<reference evidence="1 2" key="1">
    <citation type="submission" date="2020-08" db="EMBL/GenBank/DDBJ databases">
        <title>Genomic Encyclopedia of Type Strains, Phase IV (KMG-IV): sequencing the most valuable type-strain genomes for metagenomic binning, comparative biology and taxonomic classification.</title>
        <authorList>
            <person name="Goeker M."/>
        </authorList>
    </citation>
    <scope>NUCLEOTIDE SEQUENCE [LARGE SCALE GENOMIC DNA]</scope>
    <source>
        <strain evidence="1 2">DSM 21769</strain>
    </source>
</reference>